<dbReference type="Gene3D" id="3.80.30.20">
    <property type="entry name" value="tm_1862 like domain"/>
    <property type="match status" value="1"/>
</dbReference>
<dbReference type="Pfam" id="PF00919">
    <property type="entry name" value="UPF0004"/>
    <property type="match status" value="1"/>
</dbReference>
<dbReference type="GO" id="GO:0035599">
    <property type="term" value="F:aspartic acid methylthiotransferase activity"/>
    <property type="evidence" value="ECO:0007669"/>
    <property type="project" value="TreeGrafter"/>
</dbReference>
<comment type="cofactor">
    <cofactor evidence="8">
        <name>[4Fe-4S] cluster</name>
        <dbReference type="ChEBI" id="CHEBI:49883"/>
    </cofactor>
    <text evidence="8">Binds 2 [4Fe-4S] clusters. One cluster is coordinated with 3 cysteines and an exchangeable S-adenosyl-L-methionine.</text>
</comment>
<dbReference type="PANTHER" id="PTHR43837">
    <property type="entry name" value="RIBOSOMAL PROTEIN S12 METHYLTHIOTRANSFERASE RIMO"/>
    <property type="match status" value="1"/>
</dbReference>
<dbReference type="GO" id="GO:0046872">
    <property type="term" value="F:metal ion binding"/>
    <property type="evidence" value="ECO:0007669"/>
    <property type="project" value="UniProtKB-KW"/>
</dbReference>
<accession>A0A975G8F4</accession>
<comment type="subcellular location">
    <subcellularLocation>
        <location evidence="8">Cytoplasm</location>
    </subcellularLocation>
</comment>
<dbReference type="CDD" id="cd01335">
    <property type="entry name" value="Radical_SAM"/>
    <property type="match status" value="1"/>
</dbReference>
<dbReference type="GO" id="GO:0005840">
    <property type="term" value="C:ribosome"/>
    <property type="evidence" value="ECO:0007669"/>
    <property type="project" value="UniProtKB-KW"/>
</dbReference>
<comment type="function">
    <text evidence="8">Catalyzes the methylthiolation of an aspartic acid residue of ribosomal protein uS12.</text>
</comment>
<dbReference type="SFLD" id="SFLDF00274">
    <property type="entry name" value="ribosomal_protein_S12_methylth"/>
    <property type="match status" value="1"/>
</dbReference>
<dbReference type="InterPro" id="IPR023404">
    <property type="entry name" value="rSAM_horseshoe"/>
</dbReference>
<name>A0A975G8F4_9BACT</name>
<dbReference type="EMBL" id="CP073100">
    <property type="protein sequence ID" value="QUE50883.1"/>
    <property type="molecule type" value="Genomic_DNA"/>
</dbReference>
<dbReference type="PANTHER" id="PTHR43837:SF1">
    <property type="entry name" value="RIBOSOMAL PROTEIN US12 METHYLTHIOTRANSFERASE RIMO"/>
    <property type="match status" value="1"/>
</dbReference>
<keyword evidence="11" id="KW-0689">Ribosomal protein</keyword>
<feature type="binding site" evidence="8">
    <location>
        <position position="48"/>
    </location>
    <ligand>
        <name>[4Fe-4S] cluster</name>
        <dbReference type="ChEBI" id="CHEBI:49883"/>
        <label>1</label>
    </ligand>
</feature>
<feature type="binding site" evidence="8">
    <location>
        <position position="12"/>
    </location>
    <ligand>
        <name>[4Fe-4S] cluster</name>
        <dbReference type="ChEBI" id="CHEBI:49883"/>
        <label>1</label>
    </ligand>
</feature>
<keyword evidence="2 8" id="KW-0963">Cytoplasm</keyword>
<dbReference type="InterPro" id="IPR038135">
    <property type="entry name" value="Methylthiotransferase_N_sf"/>
</dbReference>
<protein>
    <recommendedName>
        <fullName evidence="8">Ribosomal protein uS12 methylthiotransferase RimO</fullName>
        <shortName evidence="8">uS12 MTTase</shortName>
        <shortName evidence="8">uS12 methylthiotransferase</shortName>
        <ecNumber evidence="8">2.8.4.4</ecNumber>
    </recommendedName>
    <alternativeName>
        <fullName evidence="8">Ribosomal protein uS12 (aspartate-C(3))-methylthiotransferase</fullName>
    </alternativeName>
    <alternativeName>
        <fullName evidence="8">Ribosome maturation factor RimO</fullName>
    </alternativeName>
</protein>
<evidence type="ECO:0000313" key="11">
    <source>
        <dbReference type="EMBL" id="QUE50883.1"/>
    </source>
</evidence>
<keyword evidence="7 8" id="KW-0411">Iron-sulfur</keyword>
<dbReference type="InterPro" id="IPR005839">
    <property type="entry name" value="Methylthiotransferase"/>
</dbReference>
<evidence type="ECO:0000259" key="10">
    <source>
        <dbReference type="PROSITE" id="PS51918"/>
    </source>
</evidence>
<dbReference type="InterPro" id="IPR005840">
    <property type="entry name" value="Ribosomal_uS12_MeSTrfase_RimO"/>
</dbReference>
<evidence type="ECO:0000256" key="3">
    <source>
        <dbReference type="ARBA" id="ARBA00022679"/>
    </source>
</evidence>
<dbReference type="InterPro" id="IPR013848">
    <property type="entry name" value="Methylthiotransferase_N"/>
</dbReference>
<dbReference type="GO" id="GO:0006400">
    <property type="term" value="P:tRNA modification"/>
    <property type="evidence" value="ECO:0007669"/>
    <property type="project" value="InterPro"/>
</dbReference>
<feature type="binding site" evidence="8">
    <location>
        <position position="85"/>
    </location>
    <ligand>
        <name>[4Fe-4S] cluster</name>
        <dbReference type="ChEBI" id="CHEBI:49883"/>
        <label>1</label>
    </ligand>
</feature>
<dbReference type="PROSITE" id="PS51918">
    <property type="entry name" value="RADICAL_SAM"/>
    <property type="match status" value="1"/>
</dbReference>
<sequence length="467" mass="52522">MSTTVGLISLGCAKNLIDSEVMMGHLAEAGMTLTSEADLADVLIVNTCSFIDMAKQESIDTVFGAVNERGTNPERARQKIIVAGCLSQRFAKDLPGIMPEVDAFIGLDQITKVAPIIENLLGKKNDAEVQKTEGPAATEDPRDFVTLKPQYVPDYTTPRFRLTPEHFAYVKIAEGCNHTCTFCIIPQIRGRHRSRTQESVVKEVEALVKSGVKEINLISQDTTYFGMDKWTESRPNPKSPVDSTKGESLATLLREINKIEGEFWVRLLYTHPAHWSDELIQTIAECDKVAKYVDIPLQHISDNMLKLMQRQTNGDYIRDLLRRMRAGIPNLGIRTTFIVGFPGETEEDFEELLQFIREFRFERAGVFSYSKEEGTRAYKMGDHVHHMTRKSRWSRAMQELQKVAGETNQAQVGKQVRVLVEEPGIARTEWDAPEIDGSVHVDETIPVGSFADVTIGDWRGYDLVAAR</sequence>
<dbReference type="SFLD" id="SFLDG01082">
    <property type="entry name" value="B12-binding_domain_containing"/>
    <property type="match status" value="1"/>
</dbReference>
<evidence type="ECO:0000259" key="9">
    <source>
        <dbReference type="PROSITE" id="PS51449"/>
    </source>
</evidence>
<evidence type="ECO:0000313" key="12">
    <source>
        <dbReference type="Proteomes" id="UP000676169"/>
    </source>
</evidence>
<dbReference type="InterPro" id="IPR020612">
    <property type="entry name" value="Methylthiotransferase_CS"/>
</dbReference>
<keyword evidence="4 8" id="KW-0949">S-adenosyl-L-methionine</keyword>
<evidence type="ECO:0000256" key="5">
    <source>
        <dbReference type="ARBA" id="ARBA00022723"/>
    </source>
</evidence>
<feature type="binding site" evidence="8">
    <location>
        <position position="180"/>
    </location>
    <ligand>
        <name>[4Fe-4S] cluster</name>
        <dbReference type="ChEBI" id="CHEBI:49883"/>
        <label>2</label>
        <note>4Fe-4S-S-AdoMet</note>
    </ligand>
</feature>
<dbReference type="Pfam" id="PF04055">
    <property type="entry name" value="Radical_SAM"/>
    <property type="match status" value="1"/>
</dbReference>
<proteinExistence type="inferred from homology"/>
<dbReference type="EC" id="2.8.4.4" evidence="8"/>
<keyword evidence="6 8" id="KW-0408">Iron</keyword>
<organism evidence="11 12">
    <name type="scientific">Luteolibacter ambystomatis</name>
    <dbReference type="NCBI Taxonomy" id="2824561"/>
    <lineage>
        <taxon>Bacteria</taxon>
        <taxon>Pseudomonadati</taxon>
        <taxon>Verrucomicrobiota</taxon>
        <taxon>Verrucomicrobiia</taxon>
        <taxon>Verrucomicrobiales</taxon>
        <taxon>Verrucomicrobiaceae</taxon>
        <taxon>Luteolibacter</taxon>
    </lineage>
</organism>
<dbReference type="KEGG" id="lamb:KBB96_18730"/>
<dbReference type="Gene3D" id="2.40.50.140">
    <property type="entry name" value="Nucleic acid-binding proteins"/>
    <property type="match status" value="1"/>
</dbReference>
<dbReference type="GO" id="GO:0005829">
    <property type="term" value="C:cytosol"/>
    <property type="evidence" value="ECO:0007669"/>
    <property type="project" value="TreeGrafter"/>
</dbReference>
<keyword evidence="3 8" id="KW-0808">Transferase</keyword>
<keyword evidence="1 8" id="KW-0004">4Fe-4S</keyword>
<feature type="binding site" evidence="8">
    <location>
        <position position="176"/>
    </location>
    <ligand>
        <name>[4Fe-4S] cluster</name>
        <dbReference type="ChEBI" id="CHEBI:49883"/>
        <label>2</label>
        <note>4Fe-4S-S-AdoMet</note>
    </ligand>
</feature>
<dbReference type="Gene3D" id="3.40.50.12160">
    <property type="entry name" value="Methylthiotransferase, N-terminal domain"/>
    <property type="match status" value="1"/>
</dbReference>
<evidence type="ECO:0000256" key="7">
    <source>
        <dbReference type="ARBA" id="ARBA00023014"/>
    </source>
</evidence>
<dbReference type="RefSeq" id="WP_211631022.1">
    <property type="nucleotide sequence ID" value="NZ_CP073100.1"/>
</dbReference>
<dbReference type="AlphaFoldDB" id="A0A975G8F4"/>
<gene>
    <name evidence="8 11" type="primary">rimO</name>
    <name evidence="11" type="ORF">KBB96_18730</name>
</gene>
<comment type="catalytic activity">
    <reaction evidence="8">
        <text>L-aspartate(89)-[ribosomal protein uS12]-hydrogen + (sulfur carrier)-SH + AH2 + 2 S-adenosyl-L-methionine = 3-methylsulfanyl-L-aspartate(89)-[ribosomal protein uS12]-hydrogen + (sulfur carrier)-H + 5'-deoxyadenosine + L-methionine + A + S-adenosyl-L-homocysteine + 2 H(+)</text>
        <dbReference type="Rhea" id="RHEA:37087"/>
        <dbReference type="Rhea" id="RHEA-COMP:10460"/>
        <dbReference type="Rhea" id="RHEA-COMP:10461"/>
        <dbReference type="Rhea" id="RHEA-COMP:14737"/>
        <dbReference type="Rhea" id="RHEA-COMP:14739"/>
        <dbReference type="ChEBI" id="CHEBI:13193"/>
        <dbReference type="ChEBI" id="CHEBI:15378"/>
        <dbReference type="ChEBI" id="CHEBI:17319"/>
        <dbReference type="ChEBI" id="CHEBI:17499"/>
        <dbReference type="ChEBI" id="CHEBI:29917"/>
        <dbReference type="ChEBI" id="CHEBI:29961"/>
        <dbReference type="ChEBI" id="CHEBI:57844"/>
        <dbReference type="ChEBI" id="CHEBI:57856"/>
        <dbReference type="ChEBI" id="CHEBI:59789"/>
        <dbReference type="ChEBI" id="CHEBI:64428"/>
        <dbReference type="ChEBI" id="CHEBI:73599"/>
        <dbReference type="EC" id="2.8.4.4"/>
    </reaction>
</comment>
<dbReference type="Proteomes" id="UP000676169">
    <property type="component" value="Chromosome"/>
</dbReference>
<dbReference type="PROSITE" id="PS01278">
    <property type="entry name" value="MTTASE_RADICAL"/>
    <property type="match status" value="1"/>
</dbReference>
<feature type="domain" description="Radical SAM core" evidence="10">
    <location>
        <begin position="162"/>
        <end position="406"/>
    </location>
</feature>
<dbReference type="PROSITE" id="PS51449">
    <property type="entry name" value="MTTASE_N"/>
    <property type="match status" value="1"/>
</dbReference>
<dbReference type="SMART" id="SM00729">
    <property type="entry name" value="Elp3"/>
    <property type="match status" value="1"/>
</dbReference>
<evidence type="ECO:0000256" key="6">
    <source>
        <dbReference type="ARBA" id="ARBA00023004"/>
    </source>
</evidence>
<comment type="similarity">
    <text evidence="8">Belongs to the methylthiotransferase family. RimO subfamily.</text>
</comment>
<dbReference type="InterPro" id="IPR006638">
    <property type="entry name" value="Elp3/MiaA/NifB-like_rSAM"/>
</dbReference>
<feature type="domain" description="MTTase N-terminal" evidence="9">
    <location>
        <begin position="3"/>
        <end position="122"/>
    </location>
</feature>
<dbReference type="InterPro" id="IPR007197">
    <property type="entry name" value="rSAM"/>
</dbReference>
<dbReference type="SUPFAM" id="SSF102114">
    <property type="entry name" value="Radical SAM enzymes"/>
    <property type="match status" value="1"/>
</dbReference>
<feature type="binding site" evidence="8">
    <location>
        <position position="183"/>
    </location>
    <ligand>
        <name>[4Fe-4S] cluster</name>
        <dbReference type="ChEBI" id="CHEBI:49883"/>
        <label>2</label>
        <note>4Fe-4S-S-AdoMet</note>
    </ligand>
</feature>
<reference evidence="11" key="1">
    <citation type="submission" date="2021-04" db="EMBL/GenBank/DDBJ databases">
        <title>Luteolibacter sp. 32A isolated from the skin of an Anderson's salamander (Ambystoma andersonii).</title>
        <authorList>
            <person name="Spergser J."/>
            <person name="Busse H.-J."/>
        </authorList>
    </citation>
    <scope>NUCLEOTIDE SEQUENCE</scope>
    <source>
        <strain evidence="11">32A</strain>
    </source>
</reference>
<dbReference type="FunFam" id="3.80.30.20:FF:000001">
    <property type="entry name" value="tRNA-2-methylthio-N(6)-dimethylallyladenosine synthase 2"/>
    <property type="match status" value="1"/>
</dbReference>
<dbReference type="NCBIfam" id="TIGR01125">
    <property type="entry name" value="30S ribosomal protein S12 methylthiotransferase RimO"/>
    <property type="match status" value="1"/>
</dbReference>
<dbReference type="GO" id="GO:0051539">
    <property type="term" value="F:4 iron, 4 sulfur cluster binding"/>
    <property type="evidence" value="ECO:0007669"/>
    <property type="project" value="UniProtKB-UniRule"/>
</dbReference>
<evidence type="ECO:0000256" key="1">
    <source>
        <dbReference type="ARBA" id="ARBA00022485"/>
    </source>
</evidence>
<dbReference type="SFLD" id="SFLDS00029">
    <property type="entry name" value="Radical_SAM"/>
    <property type="match status" value="1"/>
</dbReference>
<dbReference type="Pfam" id="PF18693">
    <property type="entry name" value="TRAM_2"/>
    <property type="match status" value="1"/>
</dbReference>
<keyword evidence="5 8" id="KW-0479">Metal-binding</keyword>
<dbReference type="HAMAP" id="MF_01865">
    <property type="entry name" value="MTTase_RimO"/>
    <property type="match status" value="1"/>
</dbReference>
<evidence type="ECO:0000256" key="2">
    <source>
        <dbReference type="ARBA" id="ARBA00022490"/>
    </source>
</evidence>
<evidence type="ECO:0000256" key="8">
    <source>
        <dbReference type="HAMAP-Rule" id="MF_01865"/>
    </source>
</evidence>
<evidence type="ECO:0000256" key="4">
    <source>
        <dbReference type="ARBA" id="ARBA00022691"/>
    </source>
</evidence>
<keyword evidence="12" id="KW-1185">Reference proteome</keyword>
<dbReference type="NCBIfam" id="TIGR00089">
    <property type="entry name" value="MiaB/RimO family radical SAM methylthiotransferase"/>
    <property type="match status" value="1"/>
</dbReference>
<dbReference type="InterPro" id="IPR012340">
    <property type="entry name" value="NA-bd_OB-fold"/>
</dbReference>
<keyword evidence="11" id="KW-0687">Ribonucleoprotein</keyword>
<dbReference type="InterPro" id="IPR058240">
    <property type="entry name" value="rSAM_sf"/>
</dbReference>
<dbReference type="InterPro" id="IPR002792">
    <property type="entry name" value="TRAM_dom"/>
</dbReference>
<dbReference type="GO" id="GO:0103039">
    <property type="term" value="F:protein methylthiotransferase activity"/>
    <property type="evidence" value="ECO:0007669"/>
    <property type="project" value="UniProtKB-EC"/>
</dbReference>
<dbReference type="SFLD" id="SFLDG01061">
    <property type="entry name" value="methylthiotransferase"/>
    <property type="match status" value="1"/>
</dbReference>